<dbReference type="PANTHER" id="PTHR23288:SF17">
    <property type="entry name" value="RNA POLYMERASE II ELONGATION FACTOR ELL"/>
    <property type="match status" value="1"/>
</dbReference>
<dbReference type="InterPro" id="IPR019464">
    <property type="entry name" value="ELL_N"/>
</dbReference>
<sequence length="310" mass="34379">RLSFPSPQANHGSVNFTFSLSDGHDVEGPQGAFECIQQTNPHNLESLGTLPYKMRIHANEDVYEKTRHRMAVCAENNQNKCTRVLLKANGPDIGRKVKVKSAGKTAAAPSNARHTNNHRDTSIPNSTSRPTIKNSIANSQSSSALSSQPSAASSSFLSSNSSSNNSMMPSLSSSSATAAALTARFLKSTSTPSARSQPDKKVSDLLKRPLRERLIHILALRPYKKPELYERLNKEGLKDREKKEMVNLLRILSTVRNNSYHLHRHVWNDVQEDWPFYSEQDRAMLKRRKPQNLTPPGSSDGGSSGNFIIF</sequence>
<comment type="caution">
    <text evidence="3">The sequence shown here is derived from an EMBL/GenBank/DDBJ whole genome shotgun (WGS) entry which is preliminary data.</text>
</comment>
<feature type="domain" description="RNA polymerase II elongation factor ELL N-terminal" evidence="2">
    <location>
        <begin position="2"/>
        <end position="293"/>
    </location>
</feature>
<keyword evidence="3" id="KW-0648">Protein biosynthesis</keyword>
<evidence type="ECO:0000313" key="3">
    <source>
        <dbReference type="EMBL" id="CAG5083719.1"/>
    </source>
</evidence>
<dbReference type="InterPro" id="IPR031176">
    <property type="entry name" value="ELL/occludin"/>
</dbReference>
<dbReference type="GO" id="GO:0003746">
    <property type="term" value="F:translation elongation factor activity"/>
    <property type="evidence" value="ECO:0007669"/>
    <property type="project" value="UniProtKB-KW"/>
</dbReference>
<dbReference type="Proteomes" id="UP000786811">
    <property type="component" value="Unassembled WGS sequence"/>
</dbReference>
<protein>
    <submittedName>
        <fullName evidence="3">Similar to Ell: RNA polymerase II elongation factor Ell (Drosophila melanogaster)</fullName>
    </submittedName>
</protein>
<dbReference type="Pfam" id="PF10390">
    <property type="entry name" value="ELL"/>
    <property type="match status" value="1"/>
</dbReference>
<accession>A0A8J2MCK9</accession>
<reference evidence="3" key="1">
    <citation type="submission" date="2021-04" db="EMBL/GenBank/DDBJ databases">
        <authorList>
            <person name="Chebbi M.A.C M."/>
        </authorList>
    </citation>
    <scope>NUCLEOTIDE SEQUENCE</scope>
</reference>
<dbReference type="SUPFAM" id="SSF46785">
    <property type="entry name" value="Winged helix' DNA-binding domain"/>
    <property type="match status" value="1"/>
</dbReference>
<keyword evidence="4" id="KW-1185">Reference proteome</keyword>
<dbReference type="GO" id="GO:0000987">
    <property type="term" value="F:cis-regulatory region sequence-specific DNA binding"/>
    <property type="evidence" value="ECO:0007669"/>
    <property type="project" value="TreeGrafter"/>
</dbReference>
<feature type="region of interest" description="Disordered" evidence="1">
    <location>
        <begin position="95"/>
        <end position="171"/>
    </location>
</feature>
<dbReference type="GO" id="GO:0032968">
    <property type="term" value="P:positive regulation of transcription elongation by RNA polymerase II"/>
    <property type="evidence" value="ECO:0007669"/>
    <property type="project" value="TreeGrafter"/>
</dbReference>
<proteinExistence type="predicted"/>
<dbReference type="PANTHER" id="PTHR23288">
    <property type="entry name" value="OCCLUDIN AND RNA POLYMERASE II ELONGATION FACTOR ELL"/>
    <property type="match status" value="1"/>
</dbReference>
<evidence type="ECO:0000313" key="4">
    <source>
        <dbReference type="Proteomes" id="UP000786811"/>
    </source>
</evidence>
<feature type="compositionally biased region" description="Low complexity" evidence="1">
    <location>
        <begin position="137"/>
        <end position="171"/>
    </location>
</feature>
<dbReference type="GO" id="GO:0042795">
    <property type="term" value="P:snRNA transcription by RNA polymerase II"/>
    <property type="evidence" value="ECO:0007669"/>
    <property type="project" value="TreeGrafter"/>
</dbReference>
<dbReference type="OrthoDB" id="6284217at2759"/>
<gene>
    <name evidence="3" type="ORF">HICCMSTLAB_LOCUS3911</name>
</gene>
<evidence type="ECO:0000256" key="1">
    <source>
        <dbReference type="SAM" id="MobiDB-lite"/>
    </source>
</evidence>
<feature type="non-terminal residue" evidence="3">
    <location>
        <position position="310"/>
    </location>
</feature>
<dbReference type="AlphaFoldDB" id="A0A8J2MCK9"/>
<dbReference type="EMBL" id="CAJNRD030001118">
    <property type="protein sequence ID" value="CAG5083719.1"/>
    <property type="molecule type" value="Genomic_DNA"/>
</dbReference>
<organism evidence="3 4">
    <name type="scientific">Cotesia congregata</name>
    <name type="common">Parasitoid wasp</name>
    <name type="synonym">Apanteles congregatus</name>
    <dbReference type="NCBI Taxonomy" id="51543"/>
    <lineage>
        <taxon>Eukaryota</taxon>
        <taxon>Metazoa</taxon>
        <taxon>Ecdysozoa</taxon>
        <taxon>Arthropoda</taxon>
        <taxon>Hexapoda</taxon>
        <taxon>Insecta</taxon>
        <taxon>Pterygota</taxon>
        <taxon>Neoptera</taxon>
        <taxon>Endopterygota</taxon>
        <taxon>Hymenoptera</taxon>
        <taxon>Apocrita</taxon>
        <taxon>Ichneumonoidea</taxon>
        <taxon>Braconidae</taxon>
        <taxon>Microgastrinae</taxon>
        <taxon>Cotesia</taxon>
    </lineage>
</organism>
<name>A0A8J2MCK9_COTCN</name>
<evidence type="ECO:0000259" key="2">
    <source>
        <dbReference type="Pfam" id="PF10390"/>
    </source>
</evidence>
<dbReference type="InterPro" id="IPR036390">
    <property type="entry name" value="WH_DNA-bd_sf"/>
</dbReference>
<keyword evidence="3" id="KW-0251">Elongation factor</keyword>
<dbReference type="GO" id="GO:0006368">
    <property type="term" value="P:transcription elongation by RNA polymerase II"/>
    <property type="evidence" value="ECO:0007669"/>
    <property type="project" value="InterPro"/>
</dbReference>
<dbReference type="InterPro" id="IPR042065">
    <property type="entry name" value="E3_ELL-like"/>
</dbReference>
<feature type="compositionally biased region" description="Polar residues" evidence="1">
    <location>
        <begin position="122"/>
        <end position="136"/>
    </location>
</feature>
<dbReference type="Gene3D" id="1.10.10.2670">
    <property type="entry name" value="E3 ubiquitin-protein ligase"/>
    <property type="match status" value="1"/>
</dbReference>
<dbReference type="GO" id="GO:0008023">
    <property type="term" value="C:transcription elongation factor complex"/>
    <property type="evidence" value="ECO:0007669"/>
    <property type="project" value="InterPro"/>
</dbReference>